<feature type="transmembrane region" description="Helical" evidence="14">
    <location>
        <begin position="6"/>
        <end position="21"/>
    </location>
</feature>
<feature type="transmembrane region" description="Helical" evidence="14">
    <location>
        <begin position="60"/>
        <end position="80"/>
    </location>
</feature>
<evidence type="ECO:0000256" key="4">
    <source>
        <dbReference type="ARBA" id="ARBA00022692"/>
    </source>
</evidence>
<evidence type="ECO:0000256" key="10">
    <source>
        <dbReference type="ARBA" id="ARBA00023303"/>
    </source>
</evidence>
<evidence type="ECO:0000256" key="3">
    <source>
        <dbReference type="ARBA" id="ARBA00022475"/>
    </source>
</evidence>
<keyword evidence="16" id="KW-1185">Reference proteome</keyword>
<evidence type="ECO:0000256" key="2">
    <source>
        <dbReference type="ARBA" id="ARBA00022448"/>
    </source>
</evidence>
<comment type="similarity">
    <text evidence="11 14">Belongs to the fluoride channel Fluc/FEX (TC 1.A.43) family.</text>
</comment>
<evidence type="ECO:0000256" key="9">
    <source>
        <dbReference type="ARBA" id="ARBA00023136"/>
    </source>
</evidence>
<sequence length="118" mass="12681">MGTWLSIALGGFFGANARYLIGQWAKKKLRTDVPIGTLAVNLIGSFLLGILIGGSFEGHVYHLIGVGFMGAFTTFSTMNVEAVQLYMKKKIAVSVIYLGITYIGGILLAFLGIYLSNV</sequence>
<proteinExistence type="inferred from homology"/>
<evidence type="ECO:0000256" key="13">
    <source>
        <dbReference type="ARBA" id="ARBA00049940"/>
    </source>
</evidence>
<keyword evidence="2 14" id="KW-0813">Transport</keyword>
<evidence type="ECO:0000256" key="6">
    <source>
        <dbReference type="ARBA" id="ARBA00022989"/>
    </source>
</evidence>
<evidence type="ECO:0000256" key="5">
    <source>
        <dbReference type="ARBA" id="ARBA00022723"/>
    </source>
</evidence>
<dbReference type="Pfam" id="PF02537">
    <property type="entry name" value="CRCB"/>
    <property type="match status" value="1"/>
</dbReference>
<reference evidence="15 16" key="1">
    <citation type="submission" date="2023-07" db="EMBL/GenBank/DDBJ databases">
        <title>Genomic Encyclopedia of Type Strains, Phase IV (KMG-IV): sequencing the most valuable type-strain genomes for metagenomic binning, comparative biology and taxonomic classification.</title>
        <authorList>
            <person name="Goeker M."/>
        </authorList>
    </citation>
    <scope>NUCLEOTIDE SEQUENCE [LARGE SCALE GENOMIC DNA]</scope>
    <source>
        <strain evidence="15 16">DSM 23948</strain>
    </source>
</reference>
<feature type="transmembrane region" description="Helical" evidence="14">
    <location>
        <begin position="92"/>
        <end position="115"/>
    </location>
</feature>
<dbReference type="InterPro" id="IPR003691">
    <property type="entry name" value="FluC"/>
</dbReference>
<keyword evidence="10 14" id="KW-0407">Ion channel</keyword>
<evidence type="ECO:0000256" key="14">
    <source>
        <dbReference type="HAMAP-Rule" id="MF_00454"/>
    </source>
</evidence>
<evidence type="ECO:0000256" key="12">
    <source>
        <dbReference type="ARBA" id="ARBA00035585"/>
    </source>
</evidence>
<keyword evidence="5 14" id="KW-0479">Metal-binding</keyword>
<evidence type="ECO:0000313" key="16">
    <source>
        <dbReference type="Proteomes" id="UP001231362"/>
    </source>
</evidence>
<comment type="catalytic activity">
    <reaction evidence="12">
        <text>fluoride(in) = fluoride(out)</text>
        <dbReference type="Rhea" id="RHEA:76159"/>
        <dbReference type="ChEBI" id="CHEBI:17051"/>
    </reaction>
    <physiologicalReaction direction="left-to-right" evidence="12">
        <dbReference type="Rhea" id="RHEA:76160"/>
    </physiologicalReaction>
</comment>
<comment type="caution">
    <text evidence="15">The sequence shown here is derived from an EMBL/GenBank/DDBJ whole genome shotgun (WGS) entry which is preliminary data.</text>
</comment>
<dbReference type="Proteomes" id="UP001231362">
    <property type="component" value="Unassembled WGS sequence"/>
</dbReference>
<dbReference type="HAMAP" id="MF_00454">
    <property type="entry name" value="FluC"/>
    <property type="match status" value="1"/>
</dbReference>
<comment type="function">
    <text evidence="13 14">Fluoride-specific ion channel. Important for reducing fluoride concentration in the cell, thus reducing its toxicity.</text>
</comment>
<dbReference type="NCBIfam" id="TIGR00494">
    <property type="entry name" value="crcB"/>
    <property type="match status" value="1"/>
</dbReference>
<keyword evidence="4 14" id="KW-0812">Transmembrane</keyword>
<keyword evidence="3 14" id="KW-1003">Cell membrane</keyword>
<evidence type="ECO:0000256" key="8">
    <source>
        <dbReference type="ARBA" id="ARBA00023065"/>
    </source>
</evidence>
<evidence type="ECO:0000256" key="1">
    <source>
        <dbReference type="ARBA" id="ARBA00004651"/>
    </source>
</evidence>
<dbReference type="NCBIfam" id="NF010801">
    <property type="entry name" value="PRK14205.1"/>
    <property type="match status" value="1"/>
</dbReference>
<evidence type="ECO:0000313" key="15">
    <source>
        <dbReference type="EMBL" id="MDQ0156675.1"/>
    </source>
</evidence>
<name>A0ABT9V761_9BACL</name>
<feature type="binding site" evidence="14">
    <location>
        <position position="73"/>
    </location>
    <ligand>
        <name>Na(+)</name>
        <dbReference type="ChEBI" id="CHEBI:29101"/>
        <note>structural</note>
    </ligand>
</feature>
<keyword evidence="8 14" id="KW-0406">Ion transport</keyword>
<evidence type="ECO:0000256" key="11">
    <source>
        <dbReference type="ARBA" id="ARBA00035120"/>
    </source>
</evidence>
<evidence type="ECO:0000256" key="7">
    <source>
        <dbReference type="ARBA" id="ARBA00023053"/>
    </source>
</evidence>
<feature type="binding site" evidence="14">
    <location>
        <position position="70"/>
    </location>
    <ligand>
        <name>Na(+)</name>
        <dbReference type="ChEBI" id="CHEBI:29101"/>
        <note>structural</note>
    </ligand>
</feature>
<keyword evidence="6 14" id="KW-1133">Transmembrane helix</keyword>
<comment type="activity regulation">
    <text evidence="14">Na(+) is not transported, but it plays an essential structural role and its presence is essential for fluoride channel function.</text>
</comment>
<accession>A0ABT9V761</accession>
<keyword evidence="9 14" id="KW-0472">Membrane</keyword>
<dbReference type="PANTHER" id="PTHR28259:SF16">
    <property type="entry name" value="FLUORIDE-SPECIFIC ION CHANNEL FLUC 2"/>
    <property type="match status" value="1"/>
</dbReference>
<dbReference type="RefSeq" id="WP_307151179.1">
    <property type="nucleotide sequence ID" value="NZ_JAUSTU010000014.1"/>
</dbReference>
<gene>
    <name evidence="14" type="primary">fluC</name>
    <name evidence="14" type="synonym">crcB</name>
    <name evidence="15" type="ORF">J2S07_002996</name>
</gene>
<keyword evidence="7 14" id="KW-0915">Sodium</keyword>
<dbReference type="EMBL" id="JAUSTU010000014">
    <property type="protein sequence ID" value="MDQ0156675.1"/>
    <property type="molecule type" value="Genomic_DNA"/>
</dbReference>
<dbReference type="PANTHER" id="PTHR28259">
    <property type="entry name" value="FLUORIDE EXPORT PROTEIN 1-RELATED"/>
    <property type="match status" value="1"/>
</dbReference>
<feature type="transmembrane region" description="Helical" evidence="14">
    <location>
        <begin position="33"/>
        <end position="54"/>
    </location>
</feature>
<protein>
    <recommendedName>
        <fullName evidence="14">Fluoride-specific ion channel FluC</fullName>
    </recommendedName>
</protein>
<organism evidence="15 16">
    <name type="scientific">Anoxybacillus andreesenii</name>
    <dbReference type="NCBI Taxonomy" id="1325932"/>
    <lineage>
        <taxon>Bacteria</taxon>
        <taxon>Bacillati</taxon>
        <taxon>Bacillota</taxon>
        <taxon>Bacilli</taxon>
        <taxon>Bacillales</taxon>
        <taxon>Anoxybacillaceae</taxon>
        <taxon>Anoxybacillus</taxon>
    </lineage>
</organism>
<comment type="subcellular location">
    <subcellularLocation>
        <location evidence="1 14">Cell membrane</location>
        <topology evidence="1 14">Multi-pass membrane protein</topology>
    </subcellularLocation>
</comment>